<feature type="domain" description="Mur ligase C-terminal" evidence="16">
    <location>
        <begin position="313"/>
        <end position="408"/>
    </location>
</feature>
<dbReference type="PANTHER" id="PTHR43445:SF3">
    <property type="entry name" value="UDP-N-ACETYLMURAMATE--L-ALANINE LIGASE"/>
    <property type="match status" value="1"/>
</dbReference>
<evidence type="ECO:0000256" key="13">
    <source>
        <dbReference type="ARBA" id="ARBA00047833"/>
    </source>
</evidence>
<keyword evidence="5 14" id="KW-0436">Ligase</keyword>
<dbReference type="EC" id="6.3.2.8" evidence="3 14"/>
<keyword evidence="9 14" id="KW-0133">Cell shape</keyword>
<dbReference type="HOGENOM" id="CLU_028104_2_2_10"/>
<sequence length="459" mass="51486">MEYNNIYFIGIGGIGMSNLARYFLSKNKKVGGYDRTETLLTETLSKEGALVHYEDSITQIPDHFKDKNDTLIVFTPAVPASHSELNWFKDNGFKVIKRAQLLGEITRSSKAICIAGTHGKTTVSSMTAHLFRQSHVDCNAFLGGILKNYDTNLLLSGKSNVTVAEADEYDRSFHWLTPEIAIITSADPDHLDIYGDEQSYRESFEKFTSLIKPGGHLILKKGVAVTPNVNDRVKVWTYSENEGDFHAENIRSGNGETVFDLVSPIENIQDISLGVPVRINIENGIAAIAAAQLSGVTAEEIRRAMSSFEGVRRRFDYRIKSNQIVYIDDYAHHPNELKAAIESIKSLYPNKKVTAVFQPHLYSRTRDFANEFASSLSLLEDVILLDIYPARELPLEGVTSQIIFEKITTAEKLLCSKNELPELIKNKPMEVFVTFGAGDIDRLVPEIEKILRDRYLSKV</sequence>
<keyword evidence="11 14" id="KW-0131">Cell cycle</keyword>
<keyword evidence="12 14" id="KW-0961">Cell wall biogenesis/degradation</keyword>
<comment type="subcellular location">
    <subcellularLocation>
        <location evidence="1 14">Cytoplasm</location>
    </subcellularLocation>
</comment>
<dbReference type="GO" id="GO:0008360">
    <property type="term" value="P:regulation of cell shape"/>
    <property type="evidence" value="ECO:0007669"/>
    <property type="project" value="UniProtKB-KW"/>
</dbReference>
<dbReference type="KEGG" id="pbt:ING2E5B_0229"/>
<proteinExistence type="inferred from homology"/>
<dbReference type="NCBIfam" id="TIGR01082">
    <property type="entry name" value="murC"/>
    <property type="match status" value="1"/>
</dbReference>
<dbReference type="UniPathway" id="UPA00219"/>
<evidence type="ECO:0000256" key="12">
    <source>
        <dbReference type="ARBA" id="ARBA00023316"/>
    </source>
</evidence>
<keyword evidence="6 14" id="KW-0132">Cell division</keyword>
<evidence type="ECO:0000256" key="2">
    <source>
        <dbReference type="ARBA" id="ARBA00004752"/>
    </source>
</evidence>
<dbReference type="OrthoDB" id="9804126at2"/>
<dbReference type="GO" id="GO:0005737">
    <property type="term" value="C:cytoplasm"/>
    <property type="evidence" value="ECO:0007669"/>
    <property type="project" value="UniProtKB-SubCell"/>
</dbReference>
<dbReference type="Gene3D" id="3.40.50.720">
    <property type="entry name" value="NAD(P)-binding Rossmann-like Domain"/>
    <property type="match status" value="1"/>
</dbReference>
<dbReference type="InterPro" id="IPR005758">
    <property type="entry name" value="UDP-N-AcMur_Ala_ligase_MurC"/>
</dbReference>
<evidence type="ECO:0000259" key="17">
    <source>
        <dbReference type="Pfam" id="PF08245"/>
    </source>
</evidence>
<dbReference type="Proteomes" id="UP000032417">
    <property type="component" value="Chromosome 1"/>
</dbReference>
<organism evidence="18 19">
    <name type="scientific">Fermentimonas caenicola</name>
    <dbReference type="NCBI Taxonomy" id="1562970"/>
    <lineage>
        <taxon>Bacteria</taxon>
        <taxon>Pseudomonadati</taxon>
        <taxon>Bacteroidota</taxon>
        <taxon>Bacteroidia</taxon>
        <taxon>Bacteroidales</taxon>
        <taxon>Dysgonomonadaceae</taxon>
        <taxon>Fermentimonas</taxon>
    </lineage>
</organism>
<dbReference type="InterPro" id="IPR036615">
    <property type="entry name" value="Mur_ligase_C_dom_sf"/>
</dbReference>
<protein>
    <recommendedName>
        <fullName evidence="3 14">UDP-N-acetylmuramate--L-alanine ligase</fullName>
        <ecNumber evidence="3 14">6.3.2.8</ecNumber>
    </recommendedName>
    <alternativeName>
        <fullName evidence="14">UDP-N-acetylmuramoyl-L-alanine synthetase</fullName>
    </alternativeName>
</protein>
<dbReference type="Gene3D" id="3.40.1190.10">
    <property type="entry name" value="Mur-like, catalytic domain"/>
    <property type="match status" value="1"/>
</dbReference>
<reference evidence="18 19" key="1">
    <citation type="submission" date="2014-08" db="EMBL/GenBank/DDBJ databases">
        <authorList>
            <person name="Wibberg D."/>
        </authorList>
    </citation>
    <scope>NUCLEOTIDE SEQUENCE [LARGE SCALE GENOMIC DNA]</scope>
    <source>
        <strain evidence="19">ING2-E5B</strain>
    </source>
</reference>
<dbReference type="STRING" id="1562970.ING2E5B_0229"/>
<feature type="domain" description="Mur ligase central" evidence="17">
    <location>
        <begin position="114"/>
        <end position="291"/>
    </location>
</feature>
<dbReference type="HAMAP" id="MF_00046">
    <property type="entry name" value="MurC"/>
    <property type="match status" value="1"/>
</dbReference>
<dbReference type="GO" id="GO:0009252">
    <property type="term" value="P:peptidoglycan biosynthetic process"/>
    <property type="evidence" value="ECO:0007669"/>
    <property type="project" value="UniProtKB-UniRule"/>
</dbReference>
<evidence type="ECO:0000256" key="1">
    <source>
        <dbReference type="ARBA" id="ARBA00004496"/>
    </source>
</evidence>
<dbReference type="SUPFAM" id="SSF53623">
    <property type="entry name" value="MurD-like peptide ligases, catalytic domain"/>
    <property type="match status" value="1"/>
</dbReference>
<keyword evidence="10 14" id="KW-0573">Peptidoglycan synthesis</keyword>
<dbReference type="GO" id="GO:0071555">
    <property type="term" value="P:cell wall organization"/>
    <property type="evidence" value="ECO:0007669"/>
    <property type="project" value="UniProtKB-KW"/>
</dbReference>
<dbReference type="GO" id="GO:0008763">
    <property type="term" value="F:UDP-N-acetylmuramate-L-alanine ligase activity"/>
    <property type="evidence" value="ECO:0007669"/>
    <property type="project" value="UniProtKB-UniRule"/>
</dbReference>
<gene>
    <name evidence="14 18" type="primary">murC</name>
    <name evidence="18" type="ORF">ING2E5B_0229</name>
</gene>
<evidence type="ECO:0000259" key="16">
    <source>
        <dbReference type="Pfam" id="PF02875"/>
    </source>
</evidence>
<comment type="function">
    <text evidence="14">Cell wall formation.</text>
</comment>
<feature type="binding site" evidence="14">
    <location>
        <begin position="116"/>
        <end position="122"/>
    </location>
    <ligand>
        <name>ATP</name>
        <dbReference type="ChEBI" id="CHEBI:30616"/>
    </ligand>
</feature>
<dbReference type="Pfam" id="PF08245">
    <property type="entry name" value="Mur_ligase_M"/>
    <property type="match status" value="1"/>
</dbReference>
<feature type="domain" description="Mur ligase N-terminal catalytic" evidence="15">
    <location>
        <begin position="6"/>
        <end position="108"/>
    </location>
</feature>
<dbReference type="InterPro" id="IPR013221">
    <property type="entry name" value="Mur_ligase_cen"/>
</dbReference>
<dbReference type="InterPro" id="IPR050061">
    <property type="entry name" value="MurCDEF_pg_biosynth"/>
</dbReference>
<keyword evidence="19" id="KW-1185">Reference proteome</keyword>
<evidence type="ECO:0000313" key="19">
    <source>
        <dbReference type="Proteomes" id="UP000032417"/>
    </source>
</evidence>
<dbReference type="InterPro" id="IPR036565">
    <property type="entry name" value="Mur-like_cat_sf"/>
</dbReference>
<evidence type="ECO:0000256" key="3">
    <source>
        <dbReference type="ARBA" id="ARBA00012211"/>
    </source>
</evidence>
<dbReference type="SUPFAM" id="SSF53244">
    <property type="entry name" value="MurD-like peptide ligases, peptide-binding domain"/>
    <property type="match status" value="1"/>
</dbReference>
<keyword evidence="7 14" id="KW-0547">Nucleotide-binding</keyword>
<evidence type="ECO:0000256" key="4">
    <source>
        <dbReference type="ARBA" id="ARBA00022490"/>
    </source>
</evidence>
<accession>A0A098BWG3</accession>
<dbReference type="GO" id="GO:0051301">
    <property type="term" value="P:cell division"/>
    <property type="evidence" value="ECO:0007669"/>
    <property type="project" value="UniProtKB-KW"/>
</dbReference>
<dbReference type="Pfam" id="PF02875">
    <property type="entry name" value="Mur_ligase_C"/>
    <property type="match status" value="1"/>
</dbReference>
<evidence type="ECO:0000256" key="5">
    <source>
        <dbReference type="ARBA" id="ARBA00022598"/>
    </source>
</evidence>
<keyword evidence="8 14" id="KW-0067">ATP-binding</keyword>
<keyword evidence="4 14" id="KW-0963">Cytoplasm</keyword>
<dbReference type="GO" id="GO:0005524">
    <property type="term" value="F:ATP binding"/>
    <property type="evidence" value="ECO:0007669"/>
    <property type="project" value="UniProtKB-UniRule"/>
</dbReference>
<dbReference type="PANTHER" id="PTHR43445">
    <property type="entry name" value="UDP-N-ACETYLMURAMATE--L-ALANINE LIGASE-RELATED"/>
    <property type="match status" value="1"/>
</dbReference>
<evidence type="ECO:0000256" key="8">
    <source>
        <dbReference type="ARBA" id="ARBA00022840"/>
    </source>
</evidence>
<name>A0A098BWG3_9BACT</name>
<dbReference type="PATRIC" id="fig|1562970.3.peg.226"/>
<evidence type="ECO:0000256" key="11">
    <source>
        <dbReference type="ARBA" id="ARBA00023306"/>
    </source>
</evidence>
<dbReference type="Gene3D" id="3.90.190.20">
    <property type="entry name" value="Mur ligase, C-terminal domain"/>
    <property type="match status" value="1"/>
</dbReference>
<evidence type="ECO:0000256" key="9">
    <source>
        <dbReference type="ARBA" id="ARBA00022960"/>
    </source>
</evidence>
<dbReference type="AlphaFoldDB" id="A0A098BWG3"/>
<evidence type="ECO:0000259" key="15">
    <source>
        <dbReference type="Pfam" id="PF01225"/>
    </source>
</evidence>
<evidence type="ECO:0000313" key="18">
    <source>
        <dbReference type="EMBL" id="CEA14999.1"/>
    </source>
</evidence>
<comment type="catalytic activity">
    <reaction evidence="13 14">
        <text>UDP-N-acetyl-alpha-D-muramate + L-alanine + ATP = UDP-N-acetyl-alpha-D-muramoyl-L-alanine + ADP + phosphate + H(+)</text>
        <dbReference type="Rhea" id="RHEA:23372"/>
        <dbReference type="ChEBI" id="CHEBI:15378"/>
        <dbReference type="ChEBI" id="CHEBI:30616"/>
        <dbReference type="ChEBI" id="CHEBI:43474"/>
        <dbReference type="ChEBI" id="CHEBI:57972"/>
        <dbReference type="ChEBI" id="CHEBI:70757"/>
        <dbReference type="ChEBI" id="CHEBI:83898"/>
        <dbReference type="ChEBI" id="CHEBI:456216"/>
        <dbReference type="EC" id="6.3.2.8"/>
    </reaction>
</comment>
<dbReference type="InterPro" id="IPR000713">
    <property type="entry name" value="Mur_ligase_N"/>
</dbReference>
<dbReference type="EMBL" id="LN515532">
    <property type="protein sequence ID" value="CEA14999.1"/>
    <property type="molecule type" value="Genomic_DNA"/>
</dbReference>
<comment type="pathway">
    <text evidence="2 14">Cell wall biogenesis; peptidoglycan biosynthesis.</text>
</comment>
<evidence type="ECO:0000256" key="7">
    <source>
        <dbReference type="ARBA" id="ARBA00022741"/>
    </source>
</evidence>
<evidence type="ECO:0000256" key="10">
    <source>
        <dbReference type="ARBA" id="ARBA00022984"/>
    </source>
</evidence>
<dbReference type="InterPro" id="IPR004101">
    <property type="entry name" value="Mur_ligase_C"/>
</dbReference>
<evidence type="ECO:0000256" key="6">
    <source>
        <dbReference type="ARBA" id="ARBA00022618"/>
    </source>
</evidence>
<dbReference type="SUPFAM" id="SSF51984">
    <property type="entry name" value="MurCD N-terminal domain"/>
    <property type="match status" value="1"/>
</dbReference>
<dbReference type="Pfam" id="PF01225">
    <property type="entry name" value="Mur_ligase"/>
    <property type="match status" value="1"/>
</dbReference>
<evidence type="ECO:0000256" key="14">
    <source>
        <dbReference type="HAMAP-Rule" id="MF_00046"/>
    </source>
</evidence>
<comment type="similarity">
    <text evidence="14">Belongs to the MurCDEF family.</text>
</comment>